<dbReference type="Proteomes" id="UP000805649">
    <property type="component" value="Unassembled WGS sequence"/>
</dbReference>
<comment type="caution">
    <text evidence="1">The sequence shown here is derived from an EMBL/GenBank/DDBJ whole genome shotgun (WGS) entry which is preliminary data.</text>
</comment>
<organism evidence="1 2">
    <name type="scientific">Colletotrichum truncatum</name>
    <name type="common">Anthracnose fungus</name>
    <name type="synonym">Colletotrichum capsici</name>
    <dbReference type="NCBI Taxonomy" id="5467"/>
    <lineage>
        <taxon>Eukaryota</taxon>
        <taxon>Fungi</taxon>
        <taxon>Dikarya</taxon>
        <taxon>Ascomycota</taxon>
        <taxon>Pezizomycotina</taxon>
        <taxon>Sordariomycetes</taxon>
        <taxon>Hypocreomycetidae</taxon>
        <taxon>Glomerellales</taxon>
        <taxon>Glomerellaceae</taxon>
        <taxon>Colletotrichum</taxon>
        <taxon>Colletotrichum truncatum species complex</taxon>
    </lineage>
</organism>
<sequence>MHFTNLLPMAAFAGLALASPVKVRNANTTPAPSAGSLLTKDVILKVAPKSASCAGVTDFAEECATADEAVKFLPDALDKYNITSPGEIAGVLSLMALETGEFRFERNHFPKPGRPGQGTRNLQMPKYNLIYARSFPELKEKADDIAGCTTDANTLPDDKKNAILDLVLPDQYSWGSAAWFLATQCDAKTREGLKEGTIRGYTLYMDCIGTALDDDREKYWVAAKQALNVA</sequence>
<name>A0ACC3Z448_COLTU</name>
<accession>A0ACC3Z448</accession>
<keyword evidence="2" id="KW-1185">Reference proteome</keyword>
<dbReference type="EMBL" id="VUJX02000003">
    <property type="protein sequence ID" value="KAL0938871.1"/>
    <property type="molecule type" value="Genomic_DNA"/>
</dbReference>
<reference evidence="1 2" key="1">
    <citation type="journal article" date="2020" name="Phytopathology">
        <title>Genome Sequence Resources of Colletotrichum truncatum, C. plurivorum, C. musicola, and C. sojae: Four Species Pathogenic to Soybean (Glycine max).</title>
        <authorList>
            <person name="Rogerio F."/>
            <person name="Boufleur T.R."/>
            <person name="Ciampi-Guillardi M."/>
            <person name="Sukno S.A."/>
            <person name="Thon M.R."/>
            <person name="Massola Junior N.S."/>
            <person name="Baroncelli R."/>
        </authorList>
    </citation>
    <scope>NUCLEOTIDE SEQUENCE [LARGE SCALE GENOMIC DNA]</scope>
    <source>
        <strain evidence="1 2">CMES1059</strain>
    </source>
</reference>
<evidence type="ECO:0000313" key="2">
    <source>
        <dbReference type="Proteomes" id="UP000805649"/>
    </source>
</evidence>
<protein>
    <submittedName>
        <fullName evidence="1">Uncharacterized protein</fullName>
    </submittedName>
</protein>
<proteinExistence type="predicted"/>
<gene>
    <name evidence="1" type="ORF">CTRU02_205481</name>
</gene>
<evidence type="ECO:0000313" key="1">
    <source>
        <dbReference type="EMBL" id="KAL0938871.1"/>
    </source>
</evidence>